<dbReference type="Pfam" id="PF00179">
    <property type="entry name" value="UQ_con"/>
    <property type="match status" value="1"/>
</dbReference>
<organism evidence="3 4">
    <name type="scientific">Blomia tropicalis</name>
    <name type="common">Mite</name>
    <dbReference type="NCBI Taxonomy" id="40697"/>
    <lineage>
        <taxon>Eukaryota</taxon>
        <taxon>Metazoa</taxon>
        <taxon>Ecdysozoa</taxon>
        <taxon>Arthropoda</taxon>
        <taxon>Chelicerata</taxon>
        <taxon>Arachnida</taxon>
        <taxon>Acari</taxon>
        <taxon>Acariformes</taxon>
        <taxon>Sarcoptiformes</taxon>
        <taxon>Astigmata</taxon>
        <taxon>Glycyphagoidea</taxon>
        <taxon>Echimyopodidae</taxon>
        <taxon>Blomia</taxon>
    </lineage>
</organism>
<comment type="caution">
    <text evidence="3">The sequence shown here is derived from an EMBL/GenBank/DDBJ whole genome shotgun (WGS) entry which is preliminary data.</text>
</comment>
<evidence type="ECO:0000313" key="3">
    <source>
        <dbReference type="EMBL" id="KAJ6218866.1"/>
    </source>
</evidence>
<dbReference type="EMBL" id="JAPWDV010000002">
    <property type="protein sequence ID" value="KAJ6218866.1"/>
    <property type="molecule type" value="Genomic_DNA"/>
</dbReference>
<dbReference type="PANTHER" id="PTHR24067">
    <property type="entry name" value="UBIQUITIN-CONJUGATING ENZYME E2"/>
    <property type="match status" value="1"/>
</dbReference>
<reference evidence="3" key="1">
    <citation type="submission" date="2022-12" db="EMBL/GenBank/DDBJ databases">
        <title>Genome assemblies of Blomia tropicalis.</title>
        <authorList>
            <person name="Cui Y."/>
        </authorList>
    </citation>
    <scope>NUCLEOTIDE SEQUENCE</scope>
    <source>
        <tissue evidence="3">Adult mites</tissue>
    </source>
</reference>
<keyword evidence="1" id="KW-1133">Transmembrane helix</keyword>
<gene>
    <name evidence="3" type="ORF">RDWZM_004678</name>
</gene>
<feature type="domain" description="UBC core" evidence="2">
    <location>
        <begin position="1"/>
        <end position="163"/>
    </location>
</feature>
<sequence length="229" mass="25839">MMLVKDPVPYVDAAPLPSNILEWHYVIQGPEGSPYHNGIYHGKLCFPPDYPYRPPSIYMITPNGRFKTNRRLCLSISIFIPIHGILPGIYLPYLPRILAKKSLEYNLKNKQFCELFPDIAMKIRNELEKRKEIEPNKTLNGGVGSIREIDGQQVQSITSTEKTSSSSINESNNGKNRFLWSVIYNLIIAIILVIFFYIARFVLHGSDIFDSPNNGSTSLPSTTSSSSLS</sequence>
<evidence type="ECO:0000259" key="2">
    <source>
        <dbReference type="PROSITE" id="PS50127"/>
    </source>
</evidence>
<evidence type="ECO:0000313" key="4">
    <source>
        <dbReference type="Proteomes" id="UP001142055"/>
    </source>
</evidence>
<dbReference type="SUPFAM" id="SSF54495">
    <property type="entry name" value="UBC-like"/>
    <property type="match status" value="1"/>
</dbReference>
<dbReference type="SMART" id="SM00212">
    <property type="entry name" value="UBCc"/>
    <property type="match status" value="1"/>
</dbReference>
<feature type="transmembrane region" description="Helical" evidence="1">
    <location>
        <begin position="72"/>
        <end position="93"/>
    </location>
</feature>
<keyword evidence="1" id="KW-0812">Transmembrane</keyword>
<dbReference type="InterPro" id="IPR000608">
    <property type="entry name" value="UBC"/>
</dbReference>
<keyword evidence="1" id="KW-0472">Membrane</keyword>
<dbReference type="Gene3D" id="3.10.110.10">
    <property type="entry name" value="Ubiquitin Conjugating Enzyme"/>
    <property type="match status" value="1"/>
</dbReference>
<dbReference type="AlphaFoldDB" id="A0A9Q0M3Y4"/>
<feature type="transmembrane region" description="Helical" evidence="1">
    <location>
        <begin position="178"/>
        <end position="199"/>
    </location>
</feature>
<evidence type="ECO:0000256" key="1">
    <source>
        <dbReference type="SAM" id="Phobius"/>
    </source>
</evidence>
<dbReference type="InterPro" id="IPR050113">
    <property type="entry name" value="Ub_conjugating_enzyme"/>
</dbReference>
<accession>A0A9Q0M3Y4</accession>
<name>A0A9Q0M3Y4_BLOTA</name>
<dbReference type="PROSITE" id="PS50127">
    <property type="entry name" value="UBC_2"/>
    <property type="match status" value="1"/>
</dbReference>
<dbReference type="InterPro" id="IPR016135">
    <property type="entry name" value="UBQ-conjugating_enzyme/RWD"/>
</dbReference>
<keyword evidence="4" id="KW-1185">Reference proteome</keyword>
<dbReference type="Proteomes" id="UP001142055">
    <property type="component" value="Chromosome 2"/>
</dbReference>
<proteinExistence type="predicted"/>
<protein>
    <recommendedName>
        <fullName evidence="2">UBC core domain-containing protein</fullName>
    </recommendedName>
</protein>